<dbReference type="AlphaFoldDB" id="A0A2S6CWZ8"/>
<evidence type="ECO:0000313" key="3">
    <source>
        <dbReference type="Proteomes" id="UP000239589"/>
    </source>
</evidence>
<dbReference type="OrthoDB" id="509850at2"/>
<dbReference type="RefSeq" id="WP_104386944.1">
    <property type="nucleotide sequence ID" value="NZ_PGEM01000034.1"/>
</dbReference>
<dbReference type="EMBL" id="PGEM01000034">
    <property type="protein sequence ID" value="PPJ64221.1"/>
    <property type="molecule type" value="Genomic_DNA"/>
</dbReference>
<keyword evidence="1" id="KW-0472">Membrane</keyword>
<accession>A0A2S6CWZ8</accession>
<keyword evidence="1" id="KW-1133">Transmembrane helix</keyword>
<sequence length="212" mass="22920">MFPPINHGKLTVSPLYQSTIKYLLLIILSSAIVTTNSQALAHTVKISADVGGTVHLEPNDNPRAGEATQAWFALVQKGGKVIPLKDCNCRLAIYAEPHGEGEPALIEPPLQPIQAERYEGIPGAKITFPKPGAYQLQLSGKPINQGSFQPFELKFPVTVATGKTVDNLQAGQNINESHQGTTIGLVQPLIWLGILLLSGGMVVFWMQMMKKS</sequence>
<organism evidence="2 3">
    <name type="scientific">Cuspidothrix issatschenkoi CHARLIE-1</name>
    <dbReference type="NCBI Taxonomy" id="2052836"/>
    <lineage>
        <taxon>Bacteria</taxon>
        <taxon>Bacillati</taxon>
        <taxon>Cyanobacteriota</taxon>
        <taxon>Cyanophyceae</taxon>
        <taxon>Nostocales</taxon>
        <taxon>Aphanizomenonaceae</taxon>
        <taxon>Cuspidothrix</taxon>
    </lineage>
</organism>
<proteinExistence type="predicted"/>
<gene>
    <name evidence="2" type="ORF">CUN59_05785</name>
</gene>
<feature type="transmembrane region" description="Helical" evidence="1">
    <location>
        <begin position="189"/>
        <end position="206"/>
    </location>
</feature>
<keyword evidence="1" id="KW-0812">Transmembrane</keyword>
<comment type="caution">
    <text evidence="2">The sequence shown here is derived from an EMBL/GenBank/DDBJ whole genome shotgun (WGS) entry which is preliminary data.</text>
</comment>
<evidence type="ECO:0000256" key="1">
    <source>
        <dbReference type="SAM" id="Phobius"/>
    </source>
</evidence>
<evidence type="ECO:0000313" key="2">
    <source>
        <dbReference type="EMBL" id="PPJ64221.1"/>
    </source>
</evidence>
<protein>
    <submittedName>
        <fullName evidence="2">Uncharacterized protein</fullName>
    </submittedName>
</protein>
<keyword evidence="3" id="KW-1185">Reference proteome</keyword>
<name>A0A2S6CWZ8_9CYAN</name>
<reference evidence="2 3" key="1">
    <citation type="submission" date="2018-02" db="EMBL/GenBank/DDBJ databases">
        <title>Discovery of a pederin family compound in a non-symbiotic bloom-forming cyanobacterium.</title>
        <authorList>
            <person name="Kust A."/>
            <person name="Mares J."/>
            <person name="Jokela J."/>
            <person name="Urajova P."/>
            <person name="Hajek J."/>
            <person name="Saurav K."/>
            <person name="Voracova K."/>
            <person name="Fewer D.P."/>
            <person name="Haapaniemi E."/>
            <person name="Permi P."/>
            <person name="Rehakova K."/>
            <person name="Sivonen K."/>
            <person name="Hrouzek P."/>
        </authorList>
    </citation>
    <scope>NUCLEOTIDE SEQUENCE [LARGE SCALE GENOMIC DNA]</scope>
    <source>
        <strain evidence="2 3">CHARLIE-1</strain>
    </source>
</reference>
<dbReference type="Proteomes" id="UP000239589">
    <property type="component" value="Unassembled WGS sequence"/>
</dbReference>